<evidence type="ECO:0000313" key="6">
    <source>
        <dbReference type="EMBL" id="AIU73095.1"/>
    </source>
</evidence>
<dbReference type="RefSeq" id="WP_025796966.1">
    <property type="nucleotide sequence ID" value="NZ_CP009706.1"/>
</dbReference>
<dbReference type="GO" id="GO:0003700">
    <property type="term" value="F:DNA-binding transcription factor activity"/>
    <property type="evidence" value="ECO:0007669"/>
    <property type="project" value="InterPro"/>
</dbReference>
<dbReference type="Gene3D" id="1.10.10.10">
    <property type="entry name" value="Winged helix-like DNA-binding domain superfamily/Winged helix DNA-binding domain"/>
    <property type="match status" value="1"/>
</dbReference>
<evidence type="ECO:0000313" key="7">
    <source>
        <dbReference type="Proteomes" id="UP000029986"/>
    </source>
</evidence>
<evidence type="ECO:0000256" key="3">
    <source>
        <dbReference type="ARBA" id="ARBA00023125"/>
    </source>
</evidence>
<reference evidence="6 7" key="1">
    <citation type="journal article" date="2014" name="Gut Pathog.">
        <title>Gene clusters of Hafnia alvei strain FB1 important in survival and pathogenesis: a draft genome perspective.</title>
        <authorList>
            <person name="Tan J.Y."/>
            <person name="Yin W.F."/>
            <person name="Chan K.G."/>
        </authorList>
    </citation>
    <scope>NUCLEOTIDE SEQUENCE [LARGE SCALE GENOMIC DNA]</scope>
    <source>
        <strain evidence="6 7">FB1</strain>
    </source>
</reference>
<dbReference type="PATRIC" id="fig|1453496.5.peg.2509"/>
<dbReference type="GO" id="GO:0005829">
    <property type="term" value="C:cytosol"/>
    <property type="evidence" value="ECO:0007669"/>
    <property type="project" value="TreeGrafter"/>
</dbReference>
<dbReference type="PANTHER" id="PTHR30419">
    <property type="entry name" value="HTH-TYPE TRANSCRIPTIONAL REGULATOR YBHD"/>
    <property type="match status" value="1"/>
</dbReference>
<proteinExistence type="inferred from homology"/>
<dbReference type="OrthoDB" id="8679465at2"/>
<gene>
    <name evidence="6" type="ORF">AT03_12340</name>
</gene>
<feature type="domain" description="HTH lysR-type" evidence="5">
    <location>
        <begin position="3"/>
        <end position="60"/>
    </location>
</feature>
<sequence>MNFTLRQLEFYIALAETLQISKAANRCHISQSSMTVAMRNLEEALNSQLFIRHPKGVQLTQAGERFLIHARKIVMNSHVALEDLQNQPETASGTVRIGIAETLSAYLLPNILSDIKNRFPLMEIIFEEAASPVLVSALRQKQFDFCLLLTSNINHDADLQIETFIRSQRKLWTPIGHPLLSQSMLTLSDVEKYPFLLLVTDEYAEVFQDYWQSRRCIPDVHFRTNSFEAIRSLVAQGKGVTILSDLVYRPWSLDGLRVVRRTIDDCITYMDVGVVNTKAAVLSPDSKRLVDFLRQRITRISDGQ</sequence>
<keyword evidence="7" id="KW-1185">Reference proteome</keyword>
<protein>
    <submittedName>
        <fullName evidence="6">LysR family transcriptional regulator</fullName>
    </submittedName>
</protein>
<name>A0A097R2Z7_HAFAL</name>
<dbReference type="Proteomes" id="UP000029986">
    <property type="component" value="Chromosome"/>
</dbReference>
<dbReference type="EMBL" id="CP009706">
    <property type="protein sequence ID" value="AIU73095.1"/>
    <property type="molecule type" value="Genomic_DNA"/>
</dbReference>
<dbReference type="InterPro" id="IPR050950">
    <property type="entry name" value="HTH-type_LysR_regulators"/>
</dbReference>
<dbReference type="InterPro" id="IPR036390">
    <property type="entry name" value="WH_DNA-bd_sf"/>
</dbReference>
<dbReference type="Gene3D" id="3.40.190.10">
    <property type="entry name" value="Periplasmic binding protein-like II"/>
    <property type="match status" value="2"/>
</dbReference>
<dbReference type="AlphaFoldDB" id="A0A097R2Z7"/>
<keyword evidence="3" id="KW-0238">DNA-binding</keyword>
<dbReference type="Pfam" id="PF03466">
    <property type="entry name" value="LysR_substrate"/>
    <property type="match status" value="1"/>
</dbReference>
<dbReference type="InterPro" id="IPR000847">
    <property type="entry name" value="LysR_HTH_N"/>
</dbReference>
<dbReference type="FunFam" id="1.10.10.10:FF:000001">
    <property type="entry name" value="LysR family transcriptional regulator"/>
    <property type="match status" value="1"/>
</dbReference>
<evidence type="ECO:0000259" key="5">
    <source>
        <dbReference type="PROSITE" id="PS50931"/>
    </source>
</evidence>
<evidence type="ECO:0000256" key="1">
    <source>
        <dbReference type="ARBA" id="ARBA00009437"/>
    </source>
</evidence>
<dbReference type="InterPro" id="IPR005119">
    <property type="entry name" value="LysR_subst-bd"/>
</dbReference>
<accession>A0A097R2Z7</accession>
<evidence type="ECO:0000256" key="2">
    <source>
        <dbReference type="ARBA" id="ARBA00023015"/>
    </source>
</evidence>
<dbReference type="PRINTS" id="PR00039">
    <property type="entry name" value="HTHLYSR"/>
</dbReference>
<dbReference type="SUPFAM" id="SSF53850">
    <property type="entry name" value="Periplasmic binding protein-like II"/>
    <property type="match status" value="1"/>
</dbReference>
<dbReference type="PROSITE" id="PS50931">
    <property type="entry name" value="HTH_LYSR"/>
    <property type="match status" value="1"/>
</dbReference>
<dbReference type="GO" id="GO:0003677">
    <property type="term" value="F:DNA binding"/>
    <property type="evidence" value="ECO:0007669"/>
    <property type="project" value="UniProtKB-KW"/>
</dbReference>
<dbReference type="HOGENOM" id="CLU_039613_6_4_6"/>
<comment type="similarity">
    <text evidence="1">Belongs to the LysR transcriptional regulatory family.</text>
</comment>
<evidence type="ECO:0000256" key="4">
    <source>
        <dbReference type="ARBA" id="ARBA00023163"/>
    </source>
</evidence>
<dbReference type="Pfam" id="PF00126">
    <property type="entry name" value="HTH_1"/>
    <property type="match status" value="1"/>
</dbReference>
<dbReference type="KEGG" id="hav:AT03_12340"/>
<organism evidence="6 7">
    <name type="scientific">Hafnia alvei FB1</name>
    <dbReference type="NCBI Taxonomy" id="1453496"/>
    <lineage>
        <taxon>Bacteria</taxon>
        <taxon>Pseudomonadati</taxon>
        <taxon>Pseudomonadota</taxon>
        <taxon>Gammaproteobacteria</taxon>
        <taxon>Enterobacterales</taxon>
        <taxon>Hafniaceae</taxon>
        <taxon>Hafnia</taxon>
    </lineage>
</organism>
<keyword evidence="4" id="KW-0804">Transcription</keyword>
<dbReference type="eggNOG" id="COG0583">
    <property type="taxonomic scope" value="Bacteria"/>
</dbReference>
<dbReference type="SUPFAM" id="SSF46785">
    <property type="entry name" value="Winged helix' DNA-binding domain"/>
    <property type="match status" value="1"/>
</dbReference>
<keyword evidence="2" id="KW-0805">Transcription regulation</keyword>
<dbReference type="InterPro" id="IPR036388">
    <property type="entry name" value="WH-like_DNA-bd_sf"/>
</dbReference>